<keyword evidence="3" id="KW-0949">S-adenosyl-L-methionine</keyword>
<protein>
    <submittedName>
        <fullName evidence="10">Uncharacterized protein</fullName>
    </submittedName>
</protein>
<evidence type="ECO:0000256" key="1">
    <source>
        <dbReference type="ARBA" id="ARBA00022603"/>
    </source>
</evidence>
<evidence type="ECO:0000313" key="10">
    <source>
        <dbReference type="EMBL" id="CAE4590105.1"/>
    </source>
</evidence>
<accession>A0A7S4QRZ9</accession>
<organism evidence="10">
    <name type="scientific">Ditylum brightwellii</name>
    <dbReference type="NCBI Taxonomy" id="49249"/>
    <lineage>
        <taxon>Eukaryota</taxon>
        <taxon>Sar</taxon>
        <taxon>Stramenopiles</taxon>
        <taxon>Ochrophyta</taxon>
        <taxon>Bacillariophyta</taxon>
        <taxon>Mediophyceae</taxon>
        <taxon>Lithodesmiophycidae</taxon>
        <taxon>Lithodesmiales</taxon>
        <taxon>Lithodesmiaceae</taxon>
        <taxon>Ditylum</taxon>
    </lineage>
</organism>
<feature type="compositionally biased region" description="Polar residues" evidence="7">
    <location>
        <begin position="181"/>
        <end position="190"/>
    </location>
</feature>
<dbReference type="InterPro" id="IPR045318">
    <property type="entry name" value="EZH1/2-like"/>
</dbReference>
<dbReference type="Pfam" id="PF00856">
    <property type="entry name" value="SET"/>
    <property type="match status" value="1"/>
</dbReference>
<evidence type="ECO:0000256" key="3">
    <source>
        <dbReference type="ARBA" id="ARBA00022691"/>
    </source>
</evidence>
<evidence type="ECO:0000256" key="5">
    <source>
        <dbReference type="ARBA" id="ARBA00023163"/>
    </source>
</evidence>
<dbReference type="GO" id="GO:0140951">
    <property type="term" value="F:histone H3K27 trimethyltransferase activity"/>
    <property type="evidence" value="ECO:0007669"/>
    <property type="project" value="UniProtKB-EC"/>
</dbReference>
<dbReference type="AlphaFoldDB" id="A0A7S4QRZ9"/>
<dbReference type="GO" id="GO:0005634">
    <property type="term" value="C:nucleus"/>
    <property type="evidence" value="ECO:0007669"/>
    <property type="project" value="TreeGrafter"/>
</dbReference>
<evidence type="ECO:0000256" key="6">
    <source>
        <dbReference type="ARBA" id="ARBA00048568"/>
    </source>
</evidence>
<dbReference type="SUPFAM" id="SSF82199">
    <property type="entry name" value="SET domain"/>
    <property type="match status" value="1"/>
</dbReference>
<dbReference type="EMBL" id="HBNS01007379">
    <property type="protein sequence ID" value="CAE4590105.1"/>
    <property type="molecule type" value="Transcribed_RNA"/>
</dbReference>
<evidence type="ECO:0000259" key="8">
    <source>
        <dbReference type="PROSITE" id="PS50280"/>
    </source>
</evidence>
<feature type="region of interest" description="Disordered" evidence="7">
    <location>
        <begin position="154"/>
        <end position="225"/>
    </location>
</feature>
<feature type="domain" description="SET" evidence="8">
    <location>
        <begin position="764"/>
        <end position="881"/>
    </location>
</feature>
<feature type="region of interest" description="Disordered" evidence="7">
    <location>
        <begin position="425"/>
        <end position="463"/>
    </location>
</feature>
<feature type="compositionally biased region" description="Polar residues" evidence="7">
    <location>
        <begin position="448"/>
        <end position="460"/>
    </location>
</feature>
<dbReference type="CDD" id="cd10519">
    <property type="entry name" value="SET_EZH"/>
    <property type="match status" value="1"/>
</dbReference>
<comment type="catalytic activity">
    <reaction evidence="6">
        <text>L-lysyl(27)-[histone H3] + 3 S-adenosyl-L-methionine = N(6),N(6),N(6)-trimethyl-L-lysyl(27)-[histone H3] + 3 S-adenosyl-L-homocysteine + 3 H(+)</text>
        <dbReference type="Rhea" id="RHEA:60292"/>
        <dbReference type="Rhea" id="RHEA-COMP:15535"/>
        <dbReference type="Rhea" id="RHEA-COMP:15548"/>
        <dbReference type="ChEBI" id="CHEBI:15378"/>
        <dbReference type="ChEBI" id="CHEBI:29969"/>
        <dbReference type="ChEBI" id="CHEBI:57856"/>
        <dbReference type="ChEBI" id="CHEBI:59789"/>
        <dbReference type="ChEBI" id="CHEBI:61961"/>
        <dbReference type="EC" id="2.1.1.356"/>
    </reaction>
</comment>
<dbReference type="InterPro" id="IPR026489">
    <property type="entry name" value="CXC_dom"/>
</dbReference>
<keyword evidence="5" id="KW-0804">Transcription</keyword>
<dbReference type="InterPro" id="IPR046341">
    <property type="entry name" value="SET_dom_sf"/>
</dbReference>
<evidence type="ECO:0000256" key="2">
    <source>
        <dbReference type="ARBA" id="ARBA00022679"/>
    </source>
</evidence>
<dbReference type="SMART" id="SM00317">
    <property type="entry name" value="SET"/>
    <property type="match status" value="1"/>
</dbReference>
<feature type="region of interest" description="Disordered" evidence="7">
    <location>
        <begin position="549"/>
        <end position="574"/>
    </location>
</feature>
<dbReference type="SMART" id="SM01114">
    <property type="entry name" value="CXC"/>
    <property type="match status" value="1"/>
</dbReference>
<dbReference type="PANTHER" id="PTHR45747">
    <property type="entry name" value="HISTONE-LYSINE N-METHYLTRANSFERASE E(Z)"/>
    <property type="match status" value="1"/>
</dbReference>
<dbReference type="PROSITE" id="PS51633">
    <property type="entry name" value="CXC"/>
    <property type="match status" value="1"/>
</dbReference>
<keyword evidence="4" id="KW-0805">Transcription regulation</keyword>
<dbReference type="GO" id="GO:0003682">
    <property type="term" value="F:chromatin binding"/>
    <property type="evidence" value="ECO:0007669"/>
    <property type="project" value="TreeGrafter"/>
</dbReference>
<evidence type="ECO:0000256" key="7">
    <source>
        <dbReference type="SAM" id="MobiDB-lite"/>
    </source>
</evidence>
<feature type="compositionally biased region" description="Basic and acidic residues" evidence="7">
    <location>
        <begin position="162"/>
        <end position="180"/>
    </location>
</feature>
<dbReference type="Pfam" id="PF18264">
    <property type="entry name" value="preSET_CXC"/>
    <property type="match status" value="1"/>
</dbReference>
<evidence type="ECO:0000259" key="9">
    <source>
        <dbReference type="PROSITE" id="PS51633"/>
    </source>
</evidence>
<feature type="domain" description="CXC" evidence="9">
    <location>
        <begin position="651"/>
        <end position="754"/>
    </location>
</feature>
<gene>
    <name evidence="10" type="ORF">DBRI00130_LOCUS5978</name>
</gene>
<keyword evidence="2" id="KW-0808">Transferase</keyword>
<dbReference type="GO" id="GO:0032259">
    <property type="term" value="P:methylation"/>
    <property type="evidence" value="ECO:0007669"/>
    <property type="project" value="UniProtKB-KW"/>
</dbReference>
<dbReference type="InterPro" id="IPR048358">
    <property type="entry name" value="EZH1/2_MCSS"/>
</dbReference>
<keyword evidence="1" id="KW-0489">Methyltransferase</keyword>
<dbReference type="Gene3D" id="2.170.270.10">
    <property type="entry name" value="SET domain"/>
    <property type="match status" value="1"/>
</dbReference>
<feature type="compositionally biased region" description="Basic residues" evidence="7">
    <location>
        <begin position="558"/>
        <end position="572"/>
    </location>
</feature>
<reference evidence="10" key="1">
    <citation type="submission" date="2021-01" db="EMBL/GenBank/DDBJ databases">
        <authorList>
            <person name="Corre E."/>
            <person name="Pelletier E."/>
            <person name="Niang G."/>
            <person name="Scheremetjew M."/>
            <person name="Finn R."/>
            <person name="Kale V."/>
            <person name="Holt S."/>
            <person name="Cochrane G."/>
            <person name="Meng A."/>
            <person name="Brown T."/>
            <person name="Cohen L."/>
        </authorList>
    </citation>
    <scope>NUCLEOTIDE SEQUENCE</scope>
    <source>
        <strain evidence="10">GSO104</strain>
    </source>
</reference>
<sequence>MSRSVRAITEVSRRDFAAANVISLLSDESTATGGNNVSSKLPSSSAAAIMCKTAVSESPVNFENEKDITSFVNAAHTEILSSKQSDDVNRLREELLLSRDAVLHKARHAKEKALKMSRRRISGNERKTFPRLPSNTCCLPSLGFCVPICSDAPSCSDATPKPTEKTVDDKPNTKDQKLSKEASTAVQILEQQAKDNSRDGKKKCAANMPKEEGNEKPNNSENNEKKQDQILVRMRAGGVKARVLGTVSASPIHLEGTHEPRPPSSATIFLKTHYSTEDEQNLTFVPYFGDDDKEDVVSELFDIKKRQRMVEFGAEYHERGTNQAIDETLRLIVERGGDDLLKGGKVAQKKVNEALADIMKVRVNRINERFRLCFPSRCDDIGIPTTLSRTRSFSVGSETSASMVVLDSESRTNCSRHYLSKKLDAISTPTSTPPTKSPSSTSRHSDGSVASPTSTPSVKNSDAEKTMSYEHIMDSYRDLFCRRCFTYDCNMHGNLPKPNIELQGELAVQKEYEGHWGEIDGNSKPGAMTKSLENNQTKPQNQTVAIFSEMTTAQSPGSKRKRPRKSISSKKAKKEEELTSLQKSVCERSFLVFQGDTDKIARAINAPPHLVEAFVAEKGIKLREPSFVQCKKNGLDAKKKKGAAITSMKNYNPSWLKRVQDAEIHPLFIPCDHDGPCNEDNCSCVKNAFFCTKHCAWGEKSRNFFRGCACKGNQCRTKSCSCFAAKRECDPDLCRTCGACTDPANQPATTQMCRNDNIGMRRHCHLLLAKSSIEDAGWGVYTKHALKKGDFVHEYVGEVISQEEAERRGRIYDKVNRSYLFNLTSDYVVDASRKGNKTKFANHSSKPNCCTRMVNVNGDTRIGLFAKEDIEPQSELFFDYRYDVGIDNDLIVKPGKTVDWMKNPKMANKISKKYV</sequence>
<dbReference type="Pfam" id="PF21358">
    <property type="entry name" value="Ezh2_MCSS"/>
    <property type="match status" value="1"/>
</dbReference>
<dbReference type="InterPro" id="IPR001214">
    <property type="entry name" value="SET_dom"/>
</dbReference>
<evidence type="ECO:0000256" key="4">
    <source>
        <dbReference type="ARBA" id="ARBA00023015"/>
    </source>
</evidence>
<dbReference type="GO" id="GO:0031507">
    <property type="term" value="P:heterochromatin formation"/>
    <property type="evidence" value="ECO:0007669"/>
    <property type="project" value="TreeGrafter"/>
</dbReference>
<dbReference type="PANTHER" id="PTHR45747:SF4">
    <property type="entry name" value="HISTONE-LYSINE N-METHYLTRANSFERASE E(Z)"/>
    <property type="match status" value="1"/>
</dbReference>
<dbReference type="InterPro" id="IPR033467">
    <property type="entry name" value="Tesmin/TSO1-like_CXC"/>
</dbReference>
<proteinExistence type="predicted"/>
<name>A0A7S4QRZ9_9STRA</name>
<dbReference type="InterPro" id="IPR041355">
    <property type="entry name" value="Pre-SET_CXC"/>
</dbReference>
<dbReference type="PROSITE" id="PS50280">
    <property type="entry name" value="SET"/>
    <property type="match status" value="1"/>
</dbReference>